<dbReference type="Pfam" id="PF21245">
    <property type="entry name" value="PI4KB-PIK1_PIK"/>
    <property type="match status" value="1"/>
</dbReference>
<feature type="domain" description="PI4KB/PIK1 accessory" evidence="1">
    <location>
        <begin position="72"/>
        <end position="145"/>
    </location>
</feature>
<organism evidence="2 3">
    <name type="scientific">Intoshia linei</name>
    <dbReference type="NCBI Taxonomy" id="1819745"/>
    <lineage>
        <taxon>Eukaryota</taxon>
        <taxon>Metazoa</taxon>
        <taxon>Spiralia</taxon>
        <taxon>Lophotrochozoa</taxon>
        <taxon>Mesozoa</taxon>
        <taxon>Orthonectida</taxon>
        <taxon>Rhopaluridae</taxon>
        <taxon>Intoshia</taxon>
    </lineage>
</organism>
<comment type="caution">
    <text evidence="2">The sequence shown here is derived from an EMBL/GenBank/DDBJ whole genome shotgun (WGS) entry which is preliminary data.</text>
</comment>
<dbReference type="AlphaFoldDB" id="A0A177BBN0"/>
<name>A0A177BBN0_9BILA</name>
<dbReference type="Proteomes" id="UP000078046">
    <property type="component" value="Unassembled WGS sequence"/>
</dbReference>
<dbReference type="InterPro" id="IPR049160">
    <property type="entry name" value="PI4KB-PIK1_PIK"/>
</dbReference>
<evidence type="ECO:0000313" key="3">
    <source>
        <dbReference type="Proteomes" id="UP000078046"/>
    </source>
</evidence>
<gene>
    <name evidence="2" type="ORF">A3Q56_00584</name>
</gene>
<accession>A0A177BBN0</accession>
<keyword evidence="3" id="KW-1185">Reference proteome</keyword>
<dbReference type="OrthoDB" id="10264149at2759"/>
<sequence>MSRENPFSLQPNNARLYAKYDSNIPKYKNIIDEKFPHKENDKDSSNDNKTCILPKSSSLLRLFNSEMFSVSMAIHYLFSSKEQGVIMYLGNKLFQFDPDETLFYMPQLLSLSFMSSDVALSVYTYVIVRSQECAQSHLTCIVILNSFTNRHQKMHHKAIILKKKLITLDVSEFKYFKNSNCLFDPEYKKSHQRSQSDFSIPNSFTDLSKVPLNTHTPQKNVKTVNSNCYYFDESCTCNVGQIRDLKSRKSEAISAYNYNKKIPIDQCVCPGLLIRPQIRFINAIIDIGNRLQTIQSPHLRTSYLINELNKINKALPARVWVPFDHLNPHHIVNVPPLSSSLLKSSDNAPFLIYIEVVECDNLLKSPLPQIANNPMRMVQSVDNVNTLSDASSVPSLYDQKPADTLSKHSFKPDYRSHTRHVSINNTIISSSLALDSLSLTSYDSYLSTDNNEINGGSIVGSSLNSNYFSPSRVRDNLLVNVGQKVNLSQISRIQIMLSSTLLIFIILCLTAEKTAINENSYYY</sequence>
<proteinExistence type="predicted"/>
<protein>
    <recommendedName>
        <fullName evidence="1">PI4KB/PIK1 accessory domain-containing protein</fullName>
    </recommendedName>
</protein>
<evidence type="ECO:0000259" key="1">
    <source>
        <dbReference type="Pfam" id="PF21245"/>
    </source>
</evidence>
<reference evidence="2 3" key="1">
    <citation type="submission" date="2016-04" db="EMBL/GenBank/DDBJ databases">
        <title>The genome of Intoshia linei affirms orthonectids as highly simplified spiralians.</title>
        <authorList>
            <person name="Mikhailov K.V."/>
            <person name="Slusarev G.S."/>
            <person name="Nikitin M.A."/>
            <person name="Logacheva M.D."/>
            <person name="Penin A."/>
            <person name="Aleoshin V."/>
            <person name="Panchin Y.V."/>
        </authorList>
    </citation>
    <scope>NUCLEOTIDE SEQUENCE [LARGE SCALE GENOMIC DNA]</scope>
    <source>
        <strain evidence="2">Intl2013</strain>
        <tissue evidence="2">Whole animal</tissue>
    </source>
</reference>
<dbReference type="EMBL" id="LWCA01000037">
    <property type="protein sequence ID" value="OAF71610.1"/>
    <property type="molecule type" value="Genomic_DNA"/>
</dbReference>
<evidence type="ECO:0000313" key="2">
    <source>
        <dbReference type="EMBL" id="OAF71610.1"/>
    </source>
</evidence>